<name>A0A0K8VGW8_BACLA</name>
<dbReference type="OrthoDB" id="7957728at2759"/>
<evidence type="ECO:0000313" key="1">
    <source>
        <dbReference type="EMBL" id="JAI38136.1"/>
    </source>
</evidence>
<dbReference type="AlphaFoldDB" id="A0A0K8VGW8"/>
<dbReference type="EMBL" id="GDHF01014178">
    <property type="protein sequence ID" value="JAI38136.1"/>
    <property type="molecule type" value="Transcribed_RNA"/>
</dbReference>
<organism evidence="1">
    <name type="scientific">Bactrocera latifrons</name>
    <name type="common">Malaysian fruit fly</name>
    <name type="synonym">Chaetodacus latifrons</name>
    <dbReference type="NCBI Taxonomy" id="174628"/>
    <lineage>
        <taxon>Eukaryota</taxon>
        <taxon>Metazoa</taxon>
        <taxon>Ecdysozoa</taxon>
        <taxon>Arthropoda</taxon>
        <taxon>Hexapoda</taxon>
        <taxon>Insecta</taxon>
        <taxon>Pterygota</taxon>
        <taxon>Neoptera</taxon>
        <taxon>Endopterygota</taxon>
        <taxon>Diptera</taxon>
        <taxon>Brachycera</taxon>
        <taxon>Muscomorpha</taxon>
        <taxon>Tephritoidea</taxon>
        <taxon>Tephritidae</taxon>
        <taxon>Bactrocera</taxon>
        <taxon>Bactrocera</taxon>
    </lineage>
</organism>
<sequence length="442" mass="51616">MHHQYCRRNEIKFLTDRLTLPLFLATRVSSKKSYEYKTRTEQIIQKMCEAEKRPNTKMRSVYEKRIGKYAENPRACINLRRIKLVRDHIDTKYFHLPPNIYETNKIPFETRRGLGGAYWHRSPTKLSLDNAQVTNWQFYNIPRDSDRFTNRHNQYKGKFRTNIPKGHGTKWNSQSDLAEKQSDLAKDSQLNHLNLNWDVISQHYDPRINAAKPNPHVFLRNSCVPEKRMSYIPRHQSFQPAIGRYEIALETAIQPVIQPATKRVPSAMIKKKLSHSQSIPKIVTGGVRRRLLHWMLDAATLTQAKLFDLDDLEEPQLRRASISRHAQKVMPIKVANIRFNSIIATPKLKTNAGSTKCPRASTASKQFQLSRKEATVQRQFVPKREYKRNFKFRPLPSPKVLASKAELFSNIYSCDTPCFYFRKLDINKYLKKSTANKTQTNC</sequence>
<proteinExistence type="predicted"/>
<gene>
    <name evidence="1" type="ORF">c0_g1_i1</name>
</gene>
<reference evidence="1" key="1">
    <citation type="submission" date="2015-06" db="EMBL/GenBank/DDBJ databases">
        <authorList>
            <person name="Hoefler B.C."/>
            <person name="Straight P.D."/>
        </authorList>
    </citation>
    <scope>NUCLEOTIDE SEQUENCE</scope>
</reference>
<accession>A0A0K8VGW8</accession>
<protein>
    <submittedName>
        <fullName evidence="1">Uncharacterized protein</fullName>
    </submittedName>
</protein>